<gene>
    <name evidence="1" type="ORF">GCM10009741_35500</name>
</gene>
<sequence>MTSLQAMLDADIVTVAAEAFAPTFTGVGLAGETASGKVAKHLRRQFGSPRWSDPNGPVYDAVALQTILLWERACVAGRVHSGQLKLLPRGVALQAAPDPTTALREFLA</sequence>
<proteinExistence type="predicted"/>
<protein>
    <submittedName>
        <fullName evidence="1">Uncharacterized protein</fullName>
    </submittedName>
</protein>
<dbReference type="RefSeq" id="WP_344175268.1">
    <property type="nucleotide sequence ID" value="NZ_BAAANC010000002.1"/>
</dbReference>
<comment type="caution">
    <text evidence="1">The sequence shown here is derived from an EMBL/GenBank/DDBJ whole genome shotgun (WGS) entry which is preliminary data.</text>
</comment>
<name>A0ABP4LTX4_9ACTN</name>
<dbReference type="EMBL" id="BAAANC010000002">
    <property type="protein sequence ID" value="GAA1530457.1"/>
    <property type="molecule type" value="Genomic_DNA"/>
</dbReference>
<reference evidence="2" key="1">
    <citation type="journal article" date="2019" name="Int. J. Syst. Evol. Microbiol.">
        <title>The Global Catalogue of Microorganisms (GCM) 10K type strain sequencing project: providing services to taxonomists for standard genome sequencing and annotation.</title>
        <authorList>
            <consortium name="The Broad Institute Genomics Platform"/>
            <consortium name="The Broad Institute Genome Sequencing Center for Infectious Disease"/>
            <person name="Wu L."/>
            <person name="Ma J."/>
        </authorList>
    </citation>
    <scope>NUCLEOTIDE SEQUENCE [LARGE SCALE GENOMIC DNA]</scope>
    <source>
        <strain evidence="2">JCM 14303</strain>
    </source>
</reference>
<keyword evidence="2" id="KW-1185">Reference proteome</keyword>
<evidence type="ECO:0000313" key="1">
    <source>
        <dbReference type="EMBL" id="GAA1530457.1"/>
    </source>
</evidence>
<dbReference type="Proteomes" id="UP001500363">
    <property type="component" value="Unassembled WGS sequence"/>
</dbReference>
<organism evidence="1 2">
    <name type="scientific">Kribbella lupini</name>
    <dbReference type="NCBI Taxonomy" id="291602"/>
    <lineage>
        <taxon>Bacteria</taxon>
        <taxon>Bacillati</taxon>
        <taxon>Actinomycetota</taxon>
        <taxon>Actinomycetes</taxon>
        <taxon>Propionibacteriales</taxon>
        <taxon>Kribbellaceae</taxon>
        <taxon>Kribbella</taxon>
    </lineage>
</organism>
<evidence type="ECO:0000313" key="2">
    <source>
        <dbReference type="Proteomes" id="UP001500363"/>
    </source>
</evidence>
<accession>A0ABP4LTX4</accession>